<keyword evidence="2" id="KW-1133">Transmembrane helix</keyword>
<dbReference type="InterPro" id="IPR001387">
    <property type="entry name" value="Cro/C1-type_HTH"/>
</dbReference>
<evidence type="ECO:0000259" key="3">
    <source>
        <dbReference type="PROSITE" id="PS50943"/>
    </source>
</evidence>
<feature type="transmembrane region" description="Helical" evidence="2">
    <location>
        <begin position="81"/>
        <end position="98"/>
    </location>
</feature>
<name>A0ABZ0RRC5_9BACI</name>
<dbReference type="Gene3D" id="1.10.260.40">
    <property type="entry name" value="lambda repressor-like DNA-binding domains"/>
    <property type="match status" value="1"/>
</dbReference>
<dbReference type="SMART" id="SM00530">
    <property type="entry name" value="HTH_XRE"/>
    <property type="match status" value="1"/>
</dbReference>
<evidence type="ECO:0000256" key="1">
    <source>
        <dbReference type="ARBA" id="ARBA00023125"/>
    </source>
</evidence>
<sequence length="226" mass="25794">MNLSGKIKKIRVENKLTQEQLAEKLQVSRSTISSWETGRSYPDLEMVIVICDCFNVSLDFLLREDEEMVRKLNFGMKQKRILIGLVFILAALLINTLVSTTSFQANMKNLEITNINLIRDVSYNGENPYKDWNTTINLDMKSKNIFFKPVANELLVFNDNGNLTIQANWSFSIFNIFDTQRTVQADQSVLINSDVSNDAITLKLRGDKSDKSIPFQVSNIINLSKN</sequence>
<dbReference type="Pfam" id="PF01381">
    <property type="entry name" value="HTH_3"/>
    <property type="match status" value="1"/>
</dbReference>
<dbReference type="InterPro" id="IPR010982">
    <property type="entry name" value="Lambda_DNA-bd_dom_sf"/>
</dbReference>
<evidence type="ECO:0000313" key="5">
    <source>
        <dbReference type="Proteomes" id="UP001322664"/>
    </source>
</evidence>
<feature type="domain" description="HTH cro/C1-type" evidence="3">
    <location>
        <begin position="7"/>
        <end position="61"/>
    </location>
</feature>
<dbReference type="Proteomes" id="UP001322664">
    <property type="component" value="Chromosome"/>
</dbReference>
<proteinExistence type="predicted"/>
<dbReference type="PROSITE" id="PS50943">
    <property type="entry name" value="HTH_CROC1"/>
    <property type="match status" value="1"/>
</dbReference>
<evidence type="ECO:0000313" key="4">
    <source>
        <dbReference type="EMBL" id="WPK10680.1"/>
    </source>
</evidence>
<accession>A0ABZ0RRC5</accession>
<dbReference type="RefSeq" id="WP_319835872.1">
    <property type="nucleotide sequence ID" value="NZ_CP137624.1"/>
</dbReference>
<keyword evidence="1" id="KW-0238">DNA-binding</keyword>
<keyword evidence="2" id="KW-0812">Transmembrane</keyword>
<dbReference type="CDD" id="cd00093">
    <property type="entry name" value="HTH_XRE"/>
    <property type="match status" value="1"/>
</dbReference>
<gene>
    <name evidence="4" type="ORF">R6U77_12385</name>
</gene>
<evidence type="ECO:0000256" key="2">
    <source>
        <dbReference type="SAM" id="Phobius"/>
    </source>
</evidence>
<dbReference type="EMBL" id="CP137624">
    <property type="protein sequence ID" value="WPK10680.1"/>
    <property type="molecule type" value="Genomic_DNA"/>
</dbReference>
<reference evidence="4 5" key="1">
    <citation type="submission" date="2023-09" db="EMBL/GenBank/DDBJ databases">
        <authorList>
            <person name="Page C.A."/>
            <person name="Perez-Diaz I.M."/>
        </authorList>
    </citation>
    <scope>NUCLEOTIDE SEQUENCE [LARGE SCALE GENOMIC DNA]</scope>
    <source>
        <strain evidence="4 5">Ll15</strain>
    </source>
</reference>
<keyword evidence="5" id="KW-1185">Reference proteome</keyword>
<organism evidence="4 5">
    <name type="scientific">Lysinibacillus louembei</name>
    <dbReference type="NCBI Taxonomy" id="1470088"/>
    <lineage>
        <taxon>Bacteria</taxon>
        <taxon>Bacillati</taxon>
        <taxon>Bacillota</taxon>
        <taxon>Bacilli</taxon>
        <taxon>Bacillales</taxon>
        <taxon>Bacillaceae</taxon>
        <taxon>Lysinibacillus</taxon>
    </lineage>
</organism>
<dbReference type="SUPFAM" id="SSF47413">
    <property type="entry name" value="lambda repressor-like DNA-binding domains"/>
    <property type="match status" value="1"/>
</dbReference>
<keyword evidence="2" id="KW-0472">Membrane</keyword>
<dbReference type="PANTHER" id="PTHR46558:SF15">
    <property type="entry name" value="HELIX-TURN-HELIX DOMAIN PROTEIN"/>
    <property type="match status" value="1"/>
</dbReference>
<protein>
    <submittedName>
        <fullName evidence="4">Helix-turn-helix transcriptional regulator</fullName>
    </submittedName>
</protein>
<dbReference type="PANTHER" id="PTHR46558">
    <property type="entry name" value="TRACRIPTIONAL REGULATORY PROTEIN-RELATED-RELATED"/>
    <property type="match status" value="1"/>
</dbReference>